<dbReference type="PANTHER" id="PTHR33698:SF1">
    <property type="entry name" value="NUCLEAR TRANSPORT FACTOR 2 (NTF2) FAMILY PROTEIN"/>
    <property type="match status" value="1"/>
</dbReference>
<dbReference type="AlphaFoldDB" id="A0AA87Z996"/>
<dbReference type="InterPro" id="IPR032710">
    <property type="entry name" value="NTF2-like_dom_sf"/>
</dbReference>
<dbReference type="Pfam" id="PF12680">
    <property type="entry name" value="SnoaL_2"/>
    <property type="match status" value="1"/>
</dbReference>
<evidence type="ECO:0000313" key="4">
    <source>
        <dbReference type="Proteomes" id="UP001187192"/>
    </source>
</evidence>
<name>A0AA87Z996_FICCA</name>
<dbReference type="InterPro" id="IPR037401">
    <property type="entry name" value="SnoaL-like"/>
</dbReference>
<organism evidence="3 4">
    <name type="scientific">Ficus carica</name>
    <name type="common">Common fig</name>
    <dbReference type="NCBI Taxonomy" id="3494"/>
    <lineage>
        <taxon>Eukaryota</taxon>
        <taxon>Viridiplantae</taxon>
        <taxon>Streptophyta</taxon>
        <taxon>Embryophyta</taxon>
        <taxon>Tracheophyta</taxon>
        <taxon>Spermatophyta</taxon>
        <taxon>Magnoliopsida</taxon>
        <taxon>eudicotyledons</taxon>
        <taxon>Gunneridae</taxon>
        <taxon>Pentapetalae</taxon>
        <taxon>rosids</taxon>
        <taxon>fabids</taxon>
        <taxon>Rosales</taxon>
        <taxon>Moraceae</taxon>
        <taxon>Ficeae</taxon>
        <taxon>Ficus</taxon>
    </lineage>
</organism>
<evidence type="ECO:0000259" key="2">
    <source>
        <dbReference type="Pfam" id="PF12680"/>
    </source>
</evidence>
<dbReference type="PANTHER" id="PTHR33698">
    <property type="entry name" value="NUCLEAR TRANSPORT FACTOR 2 (NTF2)-LIKE PROTEIN"/>
    <property type="match status" value="1"/>
</dbReference>
<reference evidence="3" key="1">
    <citation type="submission" date="2023-07" db="EMBL/GenBank/DDBJ databases">
        <title>draft genome sequence of fig (Ficus carica).</title>
        <authorList>
            <person name="Takahashi T."/>
            <person name="Nishimura K."/>
        </authorList>
    </citation>
    <scope>NUCLEOTIDE SEQUENCE</scope>
</reference>
<keyword evidence="4" id="KW-1185">Reference proteome</keyword>
<proteinExistence type="predicted"/>
<accession>A0AA87Z996</accession>
<comment type="caution">
    <text evidence="3">The sequence shown here is derived from an EMBL/GenBank/DDBJ whole genome shotgun (WGS) entry which is preliminary data.</text>
</comment>
<dbReference type="EMBL" id="BTGU01000003">
    <property type="protein sequence ID" value="GMN31968.1"/>
    <property type="molecule type" value="Genomic_DNA"/>
</dbReference>
<gene>
    <name evidence="3" type="ORF">TIFTF001_003479</name>
</gene>
<evidence type="ECO:0000256" key="1">
    <source>
        <dbReference type="SAM" id="MobiDB-lite"/>
    </source>
</evidence>
<feature type="region of interest" description="Disordered" evidence="1">
    <location>
        <begin position="28"/>
        <end position="52"/>
    </location>
</feature>
<feature type="compositionally biased region" description="Polar residues" evidence="1">
    <location>
        <begin position="40"/>
        <end position="52"/>
    </location>
</feature>
<sequence length="245" mass="27607">MMATTVGLSAIRQQTMATTVGLSGTAQWKRLRQKPRAKPSITTLATKTSSHFGQNRLETQQNAIPRERNIEKKAHRFYPVLALKRDCVSGSNPISPSETIKEFYACINDRKVKRLGNYISSDCYIEECSFSTPFEGKEDILSYFDRLTASMGHSVKFSVNQVFEGDELIAAANWHLEWKEAELPFTRGCSFFECSKEGEKLVIKRARIVNESPVKPGGLVLVLFKIVTTVFDDFPKTAECKLKLP</sequence>
<dbReference type="Gene3D" id="3.10.450.50">
    <property type="match status" value="1"/>
</dbReference>
<protein>
    <recommendedName>
        <fullName evidence="2">SnoaL-like domain-containing protein</fullName>
    </recommendedName>
</protein>
<evidence type="ECO:0000313" key="3">
    <source>
        <dbReference type="EMBL" id="GMN31968.1"/>
    </source>
</evidence>
<feature type="domain" description="SnoaL-like" evidence="2">
    <location>
        <begin position="101"/>
        <end position="198"/>
    </location>
</feature>
<dbReference type="Proteomes" id="UP001187192">
    <property type="component" value="Unassembled WGS sequence"/>
</dbReference>
<dbReference type="SUPFAM" id="SSF54427">
    <property type="entry name" value="NTF2-like"/>
    <property type="match status" value="1"/>
</dbReference>